<feature type="compositionally biased region" description="Pro residues" evidence="1">
    <location>
        <begin position="243"/>
        <end position="252"/>
    </location>
</feature>
<name>A0ABS2VRY0_STRAS</name>
<keyword evidence="4" id="KW-1185">Reference proteome</keyword>
<organism evidence="3 4">
    <name type="scientific">Streptomyces actuosus</name>
    <dbReference type="NCBI Taxonomy" id="1885"/>
    <lineage>
        <taxon>Bacteria</taxon>
        <taxon>Bacillati</taxon>
        <taxon>Actinomycetota</taxon>
        <taxon>Actinomycetes</taxon>
        <taxon>Kitasatosporales</taxon>
        <taxon>Streptomycetaceae</taxon>
        <taxon>Streptomyces</taxon>
    </lineage>
</organism>
<protein>
    <submittedName>
        <fullName evidence="3">DUF1772 domain-containing protein</fullName>
    </submittedName>
</protein>
<sequence>MRVRVRTMSPGRPVASTGPMTDDRTTSGTGTGPSPTAAAVLTAAVITSALTAGSFFVFACAVMPALARRGDRVYVDVMRDINDVIQNPLFFAAFLGAPVLTALSARQLRDRPGARGWVRAALIAHVLAFLVTAAVNVPLNDGLAGTGDPAVLRARFEDRWVLWNAVRAVLSAGAVGCLARAAIRLTADRRDEARPPAPAVPGARGPQRAARSGERGTPGLGRVQAQAQAAQTSSGLRPRDEAPGPPEPAPGC</sequence>
<evidence type="ECO:0000313" key="3">
    <source>
        <dbReference type="EMBL" id="MBN0045882.1"/>
    </source>
</evidence>
<gene>
    <name evidence="3" type="ORF">JS756_17575</name>
</gene>
<feature type="compositionally biased region" description="Low complexity" evidence="1">
    <location>
        <begin position="200"/>
        <end position="210"/>
    </location>
</feature>
<keyword evidence="2" id="KW-0472">Membrane</keyword>
<dbReference type="InterPro" id="IPR013901">
    <property type="entry name" value="Anthrone_oxy"/>
</dbReference>
<proteinExistence type="predicted"/>
<feature type="transmembrane region" description="Helical" evidence="2">
    <location>
        <begin position="160"/>
        <end position="183"/>
    </location>
</feature>
<feature type="transmembrane region" description="Helical" evidence="2">
    <location>
        <begin position="37"/>
        <end position="65"/>
    </location>
</feature>
<feature type="region of interest" description="Disordered" evidence="1">
    <location>
        <begin position="189"/>
        <end position="252"/>
    </location>
</feature>
<keyword evidence="2" id="KW-1133">Transmembrane helix</keyword>
<dbReference type="EMBL" id="JAFFZS010000012">
    <property type="protein sequence ID" value="MBN0045882.1"/>
    <property type="molecule type" value="Genomic_DNA"/>
</dbReference>
<evidence type="ECO:0000256" key="2">
    <source>
        <dbReference type="SAM" id="Phobius"/>
    </source>
</evidence>
<evidence type="ECO:0000313" key="4">
    <source>
        <dbReference type="Proteomes" id="UP000788262"/>
    </source>
</evidence>
<dbReference type="Proteomes" id="UP000788262">
    <property type="component" value="Unassembled WGS sequence"/>
</dbReference>
<keyword evidence="2" id="KW-0812">Transmembrane</keyword>
<comment type="caution">
    <text evidence="3">The sequence shown here is derived from an EMBL/GenBank/DDBJ whole genome shotgun (WGS) entry which is preliminary data.</text>
</comment>
<feature type="region of interest" description="Disordered" evidence="1">
    <location>
        <begin position="1"/>
        <end position="33"/>
    </location>
</feature>
<reference evidence="3 4" key="1">
    <citation type="submission" date="2021-02" db="EMBL/GenBank/DDBJ databases">
        <title>Whole genome sequencing of Streptomyces actuosus VRA1.</title>
        <authorList>
            <person name="Sen G."/>
            <person name="Sen A."/>
        </authorList>
    </citation>
    <scope>NUCLEOTIDE SEQUENCE [LARGE SCALE GENOMIC DNA]</scope>
    <source>
        <strain evidence="3 4">VRA1</strain>
    </source>
</reference>
<accession>A0ABS2VRY0</accession>
<dbReference type="Pfam" id="PF08592">
    <property type="entry name" value="Anthrone_oxy"/>
    <property type="match status" value="1"/>
</dbReference>
<evidence type="ECO:0000256" key="1">
    <source>
        <dbReference type="SAM" id="MobiDB-lite"/>
    </source>
</evidence>
<feature type="transmembrane region" description="Helical" evidence="2">
    <location>
        <begin position="117"/>
        <end position="140"/>
    </location>
</feature>
<feature type="transmembrane region" description="Helical" evidence="2">
    <location>
        <begin position="85"/>
        <end position="105"/>
    </location>
</feature>